<feature type="domain" description="Acyltransferase 3" evidence="2">
    <location>
        <begin position="6"/>
        <end position="316"/>
    </location>
</feature>
<name>A0A9X2C1R2_9BURK</name>
<dbReference type="RefSeq" id="WP_275685154.1">
    <property type="nucleotide sequence ID" value="NZ_JAJLJH010000012.1"/>
</dbReference>
<dbReference type="PANTHER" id="PTHR23028:SF53">
    <property type="entry name" value="ACYL_TRANSF_3 DOMAIN-CONTAINING PROTEIN"/>
    <property type="match status" value="1"/>
</dbReference>
<keyword evidence="1" id="KW-1133">Transmembrane helix</keyword>
<evidence type="ECO:0000259" key="2">
    <source>
        <dbReference type="Pfam" id="PF01757"/>
    </source>
</evidence>
<keyword evidence="3" id="KW-0808">Transferase</keyword>
<dbReference type="GO" id="GO:0009103">
    <property type="term" value="P:lipopolysaccharide biosynthetic process"/>
    <property type="evidence" value="ECO:0007669"/>
    <property type="project" value="TreeGrafter"/>
</dbReference>
<feature type="transmembrane region" description="Helical" evidence="1">
    <location>
        <begin position="134"/>
        <end position="153"/>
    </location>
</feature>
<organism evidence="3 4">
    <name type="scientific">Scleromatobacter humisilvae</name>
    <dbReference type="NCBI Taxonomy" id="2897159"/>
    <lineage>
        <taxon>Bacteria</taxon>
        <taxon>Pseudomonadati</taxon>
        <taxon>Pseudomonadota</taxon>
        <taxon>Betaproteobacteria</taxon>
        <taxon>Burkholderiales</taxon>
        <taxon>Sphaerotilaceae</taxon>
        <taxon>Scleromatobacter</taxon>
    </lineage>
</organism>
<dbReference type="InterPro" id="IPR050879">
    <property type="entry name" value="Acyltransferase_3"/>
</dbReference>
<dbReference type="EMBL" id="JAJLJH010000012">
    <property type="protein sequence ID" value="MCK9689103.1"/>
    <property type="molecule type" value="Genomic_DNA"/>
</dbReference>
<dbReference type="AlphaFoldDB" id="A0A9X2C1R2"/>
<keyword evidence="4" id="KW-1185">Reference proteome</keyword>
<keyword evidence="3" id="KW-0012">Acyltransferase</keyword>
<evidence type="ECO:0000256" key="1">
    <source>
        <dbReference type="SAM" id="Phobius"/>
    </source>
</evidence>
<dbReference type="Pfam" id="PF01757">
    <property type="entry name" value="Acyl_transf_3"/>
    <property type="match status" value="1"/>
</dbReference>
<dbReference type="PANTHER" id="PTHR23028">
    <property type="entry name" value="ACETYLTRANSFERASE"/>
    <property type="match status" value="1"/>
</dbReference>
<accession>A0A9X2C1R2</accession>
<dbReference type="GO" id="GO:0016747">
    <property type="term" value="F:acyltransferase activity, transferring groups other than amino-acyl groups"/>
    <property type="evidence" value="ECO:0007669"/>
    <property type="project" value="InterPro"/>
</dbReference>
<reference evidence="3" key="1">
    <citation type="submission" date="2021-11" db="EMBL/GenBank/DDBJ databases">
        <title>BS-T2-15 a new species belonging to the Comamonadaceae family isolated from the soil of a French oak forest.</title>
        <authorList>
            <person name="Mieszkin S."/>
            <person name="Alain K."/>
        </authorList>
    </citation>
    <scope>NUCLEOTIDE SEQUENCE</scope>
    <source>
        <strain evidence="3">BS-T2-15</strain>
    </source>
</reference>
<feature type="transmembrane region" description="Helical" evidence="1">
    <location>
        <begin position="69"/>
        <end position="89"/>
    </location>
</feature>
<evidence type="ECO:0000313" key="3">
    <source>
        <dbReference type="EMBL" id="MCK9689103.1"/>
    </source>
</evidence>
<sequence>MHHSFIWSHYAHGLGWRDSEGFRQFGESRVVLFFMLTTTLFYGRLIDSRGRNLDWLKLYVSRLLRLGPAYWFAMCLMIAAVTWATLHHVDQAGTGLAFRSWTDIFSSVAVWMGFSMLGMPAIDAYFNTPLVTAAVTWTLPYEITFYMLLPLLALPLRVRMPATTLALGLAAAIWLAAWAPDPILCLPFVGGMAVAMLVRIPRVVQVLRTRASAAVAMAAMTAVIFLFPTAHAIVPMLLLAFAMAVVAADNDLFGILSWRAPQALGNWAYSLYLLHGIVLYTLFMLVIGAERAAQLTTLEYIGIIAAITPVVLTLAWASQRWIESPPMRAVPVVVATLRKGVARLRGNFGLPVAASRAGKA</sequence>
<dbReference type="InterPro" id="IPR002656">
    <property type="entry name" value="Acyl_transf_3_dom"/>
</dbReference>
<dbReference type="Proteomes" id="UP001139353">
    <property type="component" value="Unassembled WGS sequence"/>
</dbReference>
<keyword evidence="1" id="KW-0812">Transmembrane</keyword>
<feature type="transmembrane region" description="Helical" evidence="1">
    <location>
        <begin position="300"/>
        <end position="318"/>
    </location>
</feature>
<dbReference type="GO" id="GO:0016020">
    <property type="term" value="C:membrane"/>
    <property type="evidence" value="ECO:0007669"/>
    <property type="project" value="TreeGrafter"/>
</dbReference>
<keyword evidence="1" id="KW-0472">Membrane</keyword>
<feature type="transmembrane region" description="Helical" evidence="1">
    <location>
        <begin position="30"/>
        <end position="46"/>
    </location>
</feature>
<gene>
    <name evidence="3" type="ORF">LPC04_25590</name>
</gene>
<protein>
    <submittedName>
        <fullName evidence="3">Acyltransferase</fullName>
    </submittedName>
</protein>
<proteinExistence type="predicted"/>
<evidence type="ECO:0000313" key="4">
    <source>
        <dbReference type="Proteomes" id="UP001139353"/>
    </source>
</evidence>
<comment type="caution">
    <text evidence="3">The sequence shown here is derived from an EMBL/GenBank/DDBJ whole genome shotgun (WGS) entry which is preliminary data.</text>
</comment>
<feature type="transmembrane region" description="Helical" evidence="1">
    <location>
        <begin position="101"/>
        <end position="122"/>
    </location>
</feature>
<feature type="transmembrane region" description="Helical" evidence="1">
    <location>
        <begin position="236"/>
        <end position="256"/>
    </location>
</feature>
<feature type="transmembrane region" description="Helical" evidence="1">
    <location>
        <begin position="268"/>
        <end position="288"/>
    </location>
</feature>